<dbReference type="PANTHER" id="PTHR11516">
    <property type="entry name" value="PYRUVATE DEHYDROGENASE E1 COMPONENT, ALPHA SUBUNIT BACTERIAL AND ORGANELLAR"/>
    <property type="match status" value="1"/>
</dbReference>
<name>A0A833L2G0_UNCSA</name>
<keyword evidence="5" id="KW-0670">Pyruvate</keyword>
<dbReference type="InterPro" id="IPR050642">
    <property type="entry name" value="PDH_E1_Alpha_Subunit"/>
</dbReference>
<dbReference type="CDD" id="cd02000">
    <property type="entry name" value="TPP_E1_PDC_ADC_BCADC"/>
    <property type="match status" value="1"/>
</dbReference>
<keyword evidence="2" id="KW-0560">Oxidoreductase</keyword>
<dbReference type="InterPro" id="IPR001017">
    <property type="entry name" value="DH_E1"/>
</dbReference>
<reference evidence="5 6" key="1">
    <citation type="submission" date="2019-12" db="EMBL/GenBank/DDBJ databases">
        <authorList>
            <person name="Wolfe R."/>
            <person name="Danczak R."/>
            <person name="Wilkins M."/>
        </authorList>
    </citation>
    <scope>NUCLEOTIDE SEQUENCE [LARGE SCALE GENOMIC DNA]</scope>
    <source>
        <strain evidence="5">X2_MaxBin.013</strain>
    </source>
</reference>
<dbReference type="InterPro" id="IPR029061">
    <property type="entry name" value="THDP-binding"/>
</dbReference>
<evidence type="ECO:0000313" key="6">
    <source>
        <dbReference type="Proteomes" id="UP000488506"/>
    </source>
</evidence>
<proteinExistence type="predicted"/>
<dbReference type="Proteomes" id="UP000488506">
    <property type="component" value="Unassembled WGS sequence"/>
</dbReference>
<gene>
    <name evidence="5" type="ORF">FD145_74</name>
</gene>
<evidence type="ECO:0000259" key="4">
    <source>
        <dbReference type="Pfam" id="PF00676"/>
    </source>
</evidence>
<dbReference type="GO" id="GO:0006086">
    <property type="term" value="P:pyruvate decarboxylation to acetyl-CoA"/>
    <property type="evidence" value="ECO:0007669"/>
    <property type="project" value="TreeGrafter"/>
</dbReference>
<accession>A0A833L2G0</accession>
<evidence type="ECO:0000256" key="2">
    <source>
        <dbReference type="ARBA" id="ARBA00023002"/>
    </source>
</evidence>
<comment type="cofactor">
    <cofactor evidence="1">
        <name>thiamine diphosphate</name>
        <dbReference type="ChEBI" id="CHEBI:58937"/>
    </cofactor>
</comment>
<protein>
    <submittedName>
        <fullName evidence="5">Pyruvate/2-oxoglutarate dehydrogenase</fullName>
    </submittedName>
</protein>
<sequence>MSNLSMDIYRKLYLIRKSEEEIRRLYPENEMKTPMHMSMGEEAIVVGVCHALSHDDQVFGTYRSHALYLAKTENTDNFFAEMCGKVSSMQKGKSGSMHLCDPNRGFMGASAIVASHISVAVGAAFANLRLKNKKMVAVFFGDGAIEEGTFWESLNLACLMKIPVLFVCEDNGLAVHTSESERHGYDSITDIVGKFKCNVLKEESTDAETIYKLVLKAIKLNEENQMPCFLHLKYYRYLEHVGINEDFNIGYRSKNEYIDWAKRDPIKLQKSKLLALGYGKELEIIELQIDKKIEKSIFLAKKAPFADESELYKDIFSDNEAVI</sequence>
<keyword evidence="3" id="KW-0786">Thiamine pyrophosphate</keyword>
<dbReference type="EMBL" id="WPAF01000001">
    <property type="protein sequence ID" value="KAF0135248.1"/>
    <property type="molecule type" value="Genomic_DNA"/>
</dbReference>
<evidence type="ECO:0000256" key="3">
    <source>
        <dbReference type="ARBA" id="ARBA00023052"/>
    </source>
</evidence>
<dbReference type="GO" id="GO:0004739">
    <property type="term" value="F:pyruvate dehydrogenase (acetyl-transferring) activity"/>
    <property type="evidence" value="ECO:0007669"/>
    <property type="project" value="TreeGrafter"/>
</dbReference>
<comment type="caution">
    <text evidence="5">The sequence shown here is derived from an EMBL/GenBank/DDBJ whole genome shotgun (WGS) entry which is preliminary data.</text>
</comment>
<organism evidence="5 6">
    <name type="scientific">Candidatus Saganbacteria bacterium</name>
    <dbReference type="NCBI Taxonomy" id="2575572"/>
    <lineage>
        <taxon>Bacteria</taxon>
        <taxon>Bacillati</taxon>
        <taxon>Saganbacteria</taxon>
    </lineage>
</organism>
<dbReference type="SUPFAM" id="SSF52518">
    <property type="entry name" value="Thiamin diphosphate-binding fold (THDP-binding)"/>
    <property type="match status" value="1"/>
</dbReference>
<evidence type="ECO:0000256" key="1">
    <source>
        <dbReference type="ARBA" id="ARBA00001964"/>
    </source>
</evidence>
<dbReference type="Pfam" id="PF00676">
    <property type="entry name" value="E1_dh"/>
    <property type="match status" value="1"/>
</dbReference>
<dbReference type="PANTHER" id="PTHR11516:SF60">
    <property type="entry name" value="PYRUVATE DEHYDROGENASE E1 COMPONENT SUBUNIT ALPHA"/>
    <property type="match status" value="1"/>
</dbReference>
<dbReference type="AlphaFoldDB" id="A0A833L2G0"/>
<dbReference type="Gene3D" id="3.40.50.970">
    <property type="match status" value="1"/>
</dbReference>
<evidence type="ECO:0000313" key="5">
    <source>
        <dbReference type="EMBL" id="KAF0135248.1"/>
    </source>
</evidence>
<feature type="domain" description="Dehydrogenase E1 component" evidence="4">
    <location>
        <begin position="11"/>
        <end position="306"/>
    </location>
</feature>